<dbReference type="RefSeq" id="XP_012897244.1">
    <property type="nucleotide sequence ID" value="XM_013041790.1"/>
</dbReference>
<dbReference type="CDD" id="cd00014">
    <property type="entry name" value="CH_SF"/>
    <property type="match status" value="1"/>
</dbReference>
<name>D8M545_BLAHO</name>
<keyword evidence="3" id="KW-1185">Reference proteome</keyword>
<dbReference type="InParanoid" id="D8M545"/>
<reference evidence="2" key="1">
    <citation type="submission" date="2010-02" db="EMBL/GenBank/DDBJ databases">
        <title>Sequencing and annotation of the Blastocystis hominis genome.</title>
        <authorList>
            <person name="Wincker P."/>
        </authorList>
    </citation>
    <scope>NUCLEOTIDE SEQUENCE</scope>
    <source>
        <strain evidence="2">Singapore isolate B</strain>
    </source>
</reference>
<dbReference type="InterPro" id="IPR036872">
    <property type="entry name" value="CH_dom_sf"/>
</dbReference>
<dbReference type="SUPFAM" id="SSF47576">
    <property type="entry name" value="Calponin-homology domain, CH-domain"/>
    <property type="match status" value="1"/>
</dbReference>
<feature type="compositionally biased region" description="Polar residues" evidence="1">
    <location>
        <begin position="40"/>
        <end position="56"/>
    </location>
</feature>
<dbReference type="EMBL" id="FN668656">
    <property type="protein sequence ID" value="CBK23196.2"/>
    <property type="molecule type" value="Genomic_DNA"/>
</dbReference>
<evidence type="ECO:0000256" key="1">
    <source>
        <dbReference type="SAM" id="MobiDB-lite"/>
    </source>
</evidence>
<evidence type="ECO:0000313" key="2">
    <source>
        <dbReference type="EMBL" id="CBK23196.2"/>
    </source>
</evidence>
<gene>
    <name evidence="2" type="ORF">GSBLH_T00003113001</name>
</gene>
<dbReference type="GeneID" id="24920231"/>
<dbReference type="Proteomes" id="UP000008312">
    <property type="component" value="Unassembled WGS sequence"/>
</dbReference>
<accession>D8M545</accession>
<proteinExistence type="predicted"/>
<feature type="region of interest" description="Disordered" evidence="1">
    <location>
        <begin position="34"/>
        <end position="72"/>
    </location>
</feature>
<organism evidence="2">
    <name type="scientific">Blastocystis hominis</name>
    <dbReference type="NCBI Taxonomy" id="12968"/>
    <lineage>
        <taxon>Eukaryota</taxon>
        <taxon>Sar</taxon>
        <taxon>Stramenopiles</taxon>
        <taxon>Bigyra</taxon>
        <taxon>Opalozoa</taxon>
        <taxon>Opalinata</taxon>
        <taxon>Blastocystidae</taxon>
        <taxon>Blastocystis</taxon>
    </lineage>
</organism>
<evidence type="ECO:0000313" key="3">
    <source>
        <dbReference type="Proteomes" id="UP000008312"/>
    </source>
</evidence>
<dbReference type="Gene3D" id="1.10.418.10">
    <property type="entry name" value="Calponin-like domain"/>
    <property type="match status" value="1"/>
</dbReference>
<sequence>MSFVSRQRRTTNFSLVCWLGFIFVEREKRRVGITKEESGGAQSALGQGEVSSTAPAMSSGRLLKSEPRKGRSISEDRIKFIEEEYDYLSVEIAAWLSQLLGKEIDSNLAESLKSGVALCEVVKHCLPSVEIGKYHESEGS</sequence>
<feature type="compositionally biased region" description="Basic and acidic residues" evidence="1">
    <location>
        <begin position="63"/>
        <end position="72"/>
    </location>
</feature>
<protein>
    <submittedName>
        <fullName evidence="2">Uncharacterized protein</fullName>
    </submittedName>
</protein>
<dbReference type="OrthoDB" id="21595at2759"/>
<dbReference type="AlphaFoldDB" id="D8M545"/>